<gene>
    <name evidence="1" type="ORF">CO661_15950</name>
</gene>
<organism evidence="1 2">
    <name type="scientific">Rhizobium fredii</name>
    <name type="common">Sinorhizobium fredii</name>
    <dbReference type="NCBI Taxonomy" id="380"/>
    <lineage>
        <taxon>Bacteria</taxon>
        <taxon>Pseudomonadati</taxon>
        <taxon>Pseudomonadota</taxon>
        <taxon>Alphaproteobacteria</taxon>
        <taxon>Hyphomicrobiales</taxon>
        <taxon>Rhizobiaceae</taxon>
        <taxon>Sinorhizobium/Ensifer group</taxon>
        <taxon>Sinorhizobium</taxon>
    </lineage>
</organism>
<accession>A0A2A6LWL0</accession>
<protein>
    <submittedName>
        <fullName evidence="1">Uncharacterized protein</fullName>
    </submittedName>
</protein>
<dbReference type="AlphaFoldDB" id="A0A2A6LWL0"/>
<dbReference type="EMBL" id="NWTC01000011">
    <property type="protein sequence ID" value="PDT46748.1"/>
    <property type="molecule type" value="Genomic_DNA"/>
</dbReference>
<proteinExistence type="predicted"/>
<comment type="caution">
    <text evidence="1">The sequence shown here is derived from an EMBL/GenBank/DDBJ whole genome shotgun (WGS) entry which is preliminary data.</text>
</comment>
<evidence type="ECO:0000313" key="2">
    <source>
        <dbReference type="Proteomes" id="UP000220353"/>
    </source>
</evidence>
<evidence type="ECO:0000313" key="1">
    <source>
        <dbReference type="EMBL" id="PDT46748.1"/>
    </source>
</evidence>
<name>A0A2A6LWL0_RHIFR</name>
<sequence length="60" mass="6539">MVPLHQIVNGVRLFREFVTACHESRGVLDVKRLTGQANSLPVAAFLRALRLPGPELTTAA</sequence>
<dbReference type="Proteomes" id="UP000220353">
    <property type="component" value="Unassembled WGS sequence"/>
</dbReference>
<reference evidence="1 2" key="1">
    <citation type="submission" date="2017-09" db="EMBL/GenBank/DDBJ databases">
        <title>Comparative genomics of rhizobia isolated from Phaseolus vulgaris in China.</title>
        <authorList>
            <person name="Tong W."/>
        </authorList>
    </citation>
    <scope>NUCLEOTIDE SEQUENCE [LARGE SCALE GENOMIC DNA]</scope>
    <source>
        <strain evidence="1 2">PCH1</strain>
    </source>
</reference>